<keyword evidence="2" id="KW-0238">DNA-binding</keyword>
<dbReference type="EMBL" id="JAXOVC010000014">
    <property type="protein sequence ID" value="KAK4494413.1"/>
    <property type="molecule type" value="Genomic_DNA"/>
</dbReference>
<feature type="region of interest" description="Disordered" evidence="5">
    <location>
        <begin position="626"/>
        <end position="651"/>
    </location>
</feature>
<dbReference type="InterPro" id="IPR051127">
    <property type="entry name" value="Fungal_SecMet_Regulators"/>
</dbReference>
<evidence type="ECO:0000256" key="5">
    <source>
        <dbReference type="SAM" id="MobiDB-lite"/>
    </source>
</evidence>
<keyword evidence="1" id="KW-0805">Transcription regulation</keyword>
<feature type="region of interest" description="Disordered" evidence="5">
    <location>
        <begin position="155"/>
        <end position="188"/>
    </location>
</feature>
<proteinExistence type="predicted"/>
<dbReference type="Pfam" id="PF04082">
    <property type="entry name" value="Fungal_trans"/>
    <property type="match status" value="1"/>
</dbReference>
<dbReference type="PANTHER" id="PTHR47424">
    <property type="entry name" value="REGULATORY PROTEIN GAL4"/>
    <property type="match status" value="1"/>
</dbReference>
<comment type="caution">
    <text evidence="7">The sequence shown here is derived from an EMBL/GenBank/DDBJ whole genome shotgun (WGS) entry which is preliminary data.</text>
</comment>
<evidence type="ECO:0000313" key="8">
    <source>
        <dbReference type="Proteomes" id="UP001305779"/>
    </source>
</evidence>
<evidence type="ECO:0000256" key="3">
    <source>
        <dbReference type="ARBA" id="ARBA00023163"/>
    </source>
</evidence>
<evidence type="ECO:0000256" key="2">
    <source>
        <dbReference type="ARBA" id="ARBA00023125"/>
    </source>
</evidence>
<sequence length="709" mass="78870">MTAEPTEMEIRAGKGWSIRHLNGKKYWLLVSLAESESGSAPVQSSSTEVQALRDRVSFLESRQQQVILDGAGAPGTSSGTLRSGANPNDAGHGSVEGRPSPRTVRQNDQQSPVYTIIGPTESAENREGFFGSSSAGTFMQNVSAAVEQRLRGIEPESRHFLQAPDQGRTEPWSPNRQAPKTNGSEHSLPLKRTADQLMSIYWQDVHSVFPILDQQNTHEQYGCLWTGEGEVPDHASFLCLINAIFALASQLNPAVSPGERSYKAAQYYSKAMDLLDIWEKPSLQTAQSLVLLAMYCQSSNEAHQCWMLSGMSIRVSQALGLHLPGASERAQDARTRELFRRVWHGCVQLDRTVSMTYGRPCGVSERLAVAVPLPETNNEPDGASTMTLHYYSLCTRLYSNLHEVLYSLGAPGVIQVQSLDELYDRYFRHWPTDPNKPSVIDIEGSLQRWHGSIPNDLRADNYQSTSDLSSTRRQAVILEQNFLHVRLLLLRPFLSAVIALDPDERPNGTASLSIAISLQCATTCVRVAQDSLKLIHQHRSQDVGSTGSTATWWFNVLFIYTAATVLNASLLSPTIVNELTEVSILESWHLALAMLDEYTVFGEHIKRLVTTLRVLFHAVPKQYSQHRRAKNRQQTQPDHLANPGMGGELHQTGLHLQRPADQPMLSASTPLQIEQQALDWNQQNDGLWDLGFDTLDLAWLTSLPTDFVM</sequence>
<feature type="compositionally biased region" description="Polar residues" evidence="5">
    <location>
        <begin position="75"/>
        <end position="86"/>
    </location>
</feature>
<accession>A0ABR0DZR8</accession>
<dbReference type="SMART" id="SM00906">
    <property type="entry name" value="Fungal_trans"/>
    <property type="match status" value="1"/>
</dbReference>
<dbReference type="PANTHER" id="PTHR47424:SF3">
    <property type="entry name" value="REGULATORY PROTEIN GAL4"/>
    <property type="match status" value="1"/>
</dbReference>
<evidence type="ECO:0000259" key="6">
    <source>
        <dbReference type="SMART" id="SM00906"/>
    </source>
</evidence>
<feature type="compositionally biased region" description="Polar residues" evidence="5">
    <location>
        <begin position="172"/>
        <end position="185"/>
    </location>
</feature>
<reference evidence="7 8" key="1">
    <citation type="journal article" date="2023" name="G3 (Bethesda)">
        <title>A chromosome-level genome assembly of Zasmidium syzygii isolated from banana leaves.</title>
        <authorList>
            <person name="van Westerhoven A.C."/>
            <person name="Mehrabi R."/>
            <person name="Talebi R."/>
            <person name="Steentjes M.B.F."/>
            <person name="Corcolon B."/>
            <person name="Chong P.A."/>
            <person name="Kema G.H.J."/>
            <person name="Seidl M.F."/>
        </authorList>
    </citation>
    <scope>NUCLEOTIDE SEQUENCE [LARGE SCALE GENOMIC DNA]</scope>
    <source>
        <strain evidence="7 8">P124</strain>
    </source>
</reference>
<feature type="domain" description="Xylanolytic transcriptional activator regulatory" evidence="6">
    <location>
        <begin position="305"/>
        <end position="380"/>
    </location>
</feature>
<evidence type="ECO:0000313" key="7">
    <source>
        <dbReference type="EMBL" id="KAK4494413.1"/>
    </source>
</evidence>
<feature type="compositionally biased region" description="Polar residues" evidence="5">
    <location>
        <begin position="103"/>
        <end position="113"/>
    </location>
</feature>
<dbReference type="InterPro" id="IPR007219">
    <property type="entry name" value="XnlR_reg_dom"/>
</dbReference>
<organism evidence="7 8">
    <name type="scientific">Zasmidium cellare</name>
    <name type="common">Wine cellar mold</name>
    <name type="synonym">Racodium cellare</name>
    <dbReference type="NCBI Taxonomy" id="395010"/>
    <lineage>
        <taxon>Eukaryota</taxon>
        <taxon>Fungi</taxon>
        <taxon>Dikarya</taxon>
        <taxon>Ascomycota</taxon>
        <taxon>Pezizomycotina</taxon>
        <taxon>Dothideomycetes</taxon>
        <taxon>Dothideomycetidae</taxon>
        <taxon>Mycosphaerellales</taxon>
        <taxon>Mycosphaerellaceae</taxon>
        <taxon>Zasmidium</taxon>
    </lineage>
</organism>
<keyword evidence="4" id="KW-0539">Nucleus</keyword>
<dbReference type="CDD" id="cd12148">
    <property type="entry name" value="fungal_TF_MHR"/>
    <property type="match status" value="1"/>
</dbReference>
<evidence type="ECO:0000256" key="4">
    <source>
        <dbReference type="ARBA" id="ARBA00023242"/>
    </source>
</evidence>
<gene>
    <name evidence="7" type="ORF">PRZ48_014711</name>
</gene>
<keyword evidence="3" id="KW-0804">Transcription</keyword>
<dbReference type="Proteomes" id="UP001305779">
    <property type="component" value="Unassembled WGS sequence"/>
</dbReference>
<protein>
    <recommendedName>
        <fullName evidence="6">Xylanolytic transcriptional activator regulatory domain-containing protein</fullName>
    </recommendedName>
</protein>
<name>A0ABR0DZR8_ZASCE</name>
<keyword evidence="8" id="KW-1185">Reference proteome</keyword>
<evidence type="ECO:0000256" key="1">
    <source>
        <dbReference type="ARBA" id="ARBA00023015"/>
    </source>
</evidence>
<feature type="region of interest" description="Disordered" evidence="5">
    <location>
        <begin position="68"/>
        <end position="113"/>
    </location>
</feature>